<name>A0A0B7A3Z4_9EUPU</name>
<feature type="region of interest" description="Disordered" evidence="1">
    <location>
        <begin position="72"/>
        <end position="101"/>
    </location>
</feature>
<feature type="region of interest" description="Disordered" evidence="1">
    <location>
        <begin position="1"/>
        <end position="32"/>
    </location>
</feature>
<dbReference type="EMBL" id="HACG01027835">
    <property type="protein sequence ID" value="CEK74700.1"/>
    <property type="molecule type" value="Transcribed_RNA"/>
</dbReference>
<evidence type="ECO:0000256" key="1">
    <source>
        <dbReference type="SAM" id="MobiDB-lite"/>
    </source>
</evidence>
<feature type="compositionally biased region" description="Polar residues" evidence="1">
    <location>
        <begin position="87"/>
        <end position="101"/>
    </location>
</feature>
<gene>
    <name evidence="2" type="primary">ORF92172</name>
</gene>
<sequence length="101" mass="10596">MSRPPPDYKMHHSARPQGPYAGATVSNGNQNPLQTMQNMVNQTAAYGTVKSEVANASSSSGQANNGMLSSQISAMQQQSMAATMASNGQHIGNLSQSNQAR</sequence>
<proteinExistence type="predicted"/>
<protein>
    <submittedName>
        <fullName evidence="2">Uncharacterized protein</fullName>
    </submittedName>
</protein>
<reference evidence="2" key="1">
    <citation type="submission" date="2014-12" db="EMBL/GenBank/DDBJ databases">
        <title>Insight into the proteome of Arion vulgaris.</title>
        <authorList>
            <person name="Aradska J."/>
            <person name="Bulat T."/>
            <person name="Smidak R."/>
            <person name="Sarate P."/>
            <person name="Gangsoo J."/>
            <person name="Sialana F."/>
            <person name="Bilban M."/>
            <person name="Lubec G."/>
        </authorList>
    </citation>
    <scope>NUCLEOTIDE SEQUENCE</scope>
    <source>
        <tissue evidence="2">Skin</tissue>
    </source>
</reference>
<evidence type="ECO:0000313" key="2">
    <source>
        <dbReference type="EMBL" id="CEK74700.1"/>
    </source>
</evidence>
<feature type="non-terminal residue" evidence="2">
    <location>
        <position position="101"/>
    </location>
</feature>
<feature type="compositionally biased region" description="Basic and acidic residues" evidence="1">
    <location>
        <begin position="1"/>
        <end position="10"/>
    </location>
</feature>
<organism evidence="2">
    <name type="scientific">Arion vulgaris</name>
    <dbReference type="NCBI Taxonomy" id="1028688"/>
    <lineage>
        <taxon>Eukaryota</taxon>
        <taxon>Metazoa</taxon>
        <taxon>Spiralia</taxon>
        <taxon>Lophotrochozoa</taxon>
        <taxon>Mollusca</taxon>
        <taxon>Gastropoda</taxon>
        <taxon>Heterobranchia</taxon>
        <taxon>Euthyneura</taxon>
        <taxon>Panpulmonata</taxon>
        <taxon>Eupulmonata</taxon>
        <taxon>Stylommatophora</taxon>
        <taxon>Helicina</taxon>
        <taxon>Arionoidea</taxon>
        <taxon>Arionidae</taxon>
        <taxon>Arion</taxon>
    </lineage>
</organism>
<dbReference type="AlphaFoldDB" id="A0A0B7A3Z4"/>
<feature type="compositionally biased region" description="Low complexity" evidence="1">
    <location>
        <begin position="72"/>
        <end position="86"/>
    </location>
</feature>
<accession>A0A0B7A3Z4</accession>